<sequence>MTSYCREEGKDRIVFLSPEDALKKEKEIVFENSDGKEDVRPGLITPEGEINWNCPCLGGMAIGPCGVEFREAFSCFHYSEAEPKGSDCLGKFNEMQDCMKDYPALYEEQNKGGALPSGEGQEGEPPSGASTNETGGSK</sequence>
<dbReference type="InterPro" id="IPR010625">
    <property type="entry name" value="CHCH"/>
</dbReference>
<dbReference type="Pfam" id="PF06747">
    <property type="entry name" value="CHCH"/>
    <property type="match status" value="1"/>
</dbReference>
<dbReference type="InterPro" id="IPR039289">
    <property type="entry name" value="CHCHD4"/>
</dbReference>
<dbReference type="GO" id="GO:0045041">
    <property type="term" value="P:protein import into mitochondrial intermembrane space"/>
    <property type="evidence" value="ECO:0007669"/>
    <property type="project" value="InterPro"/>
</dbReference>
<evidence type="ECO:0000259" key="10">
    <source>
        <dbReference type="Pfam" id="PF06747"/>
    </source>
</evidence>
<evidence type="ECO:0000256" key="4">
    <source>
        <dbReference type="ARBA" id="ARBA00023002"/>
    </source>
</evidence>
<name>C1BNR6_CALRO</name>
<evidence type="ECO:0000256" key="1">
    <source>
        <dbReference type="ARBA" id="ARBA00004173"/>
    </source>
</evidence>
<evidence type="ECO:0000256" key="6">
    <source>
        <dbReference type="ARBA" id="ARBA00023128"/>
    </source>
</evidence>
<keyword evidence="2" id="KW-0813">Transport</keyword>
<comment type="subcellular location">
    <subcellularLocation>
        <location evidence="1">Mitochondrion</location>
    </subcellularLocation>
</comment>
<evidence type="ECO:0000256" key="8">
    <source>
        <dbReference type="ARBA" id="ARBA00023284"/>
    </source>
</evidence>
<reference evidence="11" key="1">
    <citation type="submission" date="2009-03" db="EMBL/GenBank/DDBJ databases">
        <title>Caligus rogercresseyi ESTs and full-length cDNAs.</title>
        <authorList>
            <person name="Yasuike M."/>
            <person name="von Schalburg K."/>
            <person name="Cooper G."/>
            <person name="Leong J."/>
            <person name="Jones S.R.M."/>
            <person name="Koop B.F."/>
        </authorList>
    </citation>
    <scope>NUCLEOTIDE SEQUENCE</scope>
    <source>
        <tissue evidence="11">Whole tissue</tissue>
    </source>
</reference>
<organism evidence="11">
    <name type="scientific">Caligus rogercresseyi</name>
    <name type="common">Sea louse</name>
    <dbReference type="NCBI Taxonomy" id="217165"/>
    <lineage>
        <taxon>Eukaryota</taxon>
        <taxon>Metazoa</taxon>
        <taxon>Ecdysozoa</taxon>
        <taxon>Arthropoda</taxon>
        <taxon>Crustacea</taxon>
        <taxon>Multicrustacea</taxon>
        <taxon>Hexanauplia</taxon>
        <taxon>Copepoda</taxon>
        <taxon>Siphonostomatoida</taxon>
        <taxon>Caligidae</taxon>
        <taxon>Caligus</taxon>
    </lineage>
</organism>
<evidence type="ECO:0000256" key="7">
    <source>
        <dbReference type="ARBA" id="ARBA00023157"/>
    </source>
</evidence>
<feature type="compositionally biased region" description="Low complexity" evidence="9">
    <location>
        <begin position="116"/>
        <end position="130"/>
    </location>
</feature>
<dbReference type="AlphaFoldDB" id="C1BNR6"/>
<dbReference type="GO" id="GO:0005758">
    <property type="term" value="C:mitochondrial intermembrane space"/>
    <property type="evidence" value="ECO:0007669"/>
    <property type="project" value="TreeGrafter"/>
</dbReference>
<keyword evidence="7" id="KW-1015">Disulfide bond</keyword>
<keyword evidence="6" id="KW-0496">Mitochondrion</keyword>
<evidence type="ECO:0000256" key="2">
    <source>
        <dbReference type="ARBA" id="ARBA00022448"/>
    </source>
</evidence>
<dbReference type="EMBL" id="BT076245">
    <property type="protein sequence ID" value="ACO10669.1"/>
    <property type="molecule type" value="mRNA"/>
</dbReference>
<gene>
    <name evidence="11" type="primary">MI40A</name>
</gene>
<evidence type="ECO:0000313" key="11">
    <source>
        <dbReference type="EMBL" id="ACO10669.1"/>
    </source>
</evidence>
<keyword evidence="8" id="KW-0676">Redox-active center</keyword>
<dbReference type="GO" id="GO:0015035">
    <property type="term" value="F:protein-disulfide reductase activity"/>
    <property type="evidence" value="ECO:0007669"/>
    <property type="project" value="InterPro"/>
</dbReference>
<dbReference type="Gene3D" id="1.10.287.2900">
    <property type="match status" value="1"/>
</dbReference>
<keyword evidence="5" id="KW-0811">Translocation</keyword>
<evidence type="ECO:0000256" key="5">
    <source>
        <dbReference type="ARBA" id="ARBA00023010"/>
    </source>
</evidence>
<proteinExistence type="evidence at transcript level"/>
<keyword evidence="3" id="KW-0653">Protein transport</keyword>
<dbReference type="PROSITE" id="PS51808">
    <property type="entry name" value="CHCH"/>
    <property type="match status" value="1"/>
</dbReference>
<feature type="domain" description="CHCH" evidence="10">
    <location>
        <begin position="65"/>
        <end position="100"/>
    </location>
</feature>
<protein>
    <submittedName>
        <fullName evidence="11">Mitochondrial intermembrane space import and assembly protein 40-A</fullName>
    </submittedName>
</protein>
<evidence type="ECO:0000256" key="3">
    <source>
        <dbReference type="ARBA" id="ARBA00022927"/>
    </source>
</evidence>
<feature type="region of interest" description="Disordered" evidence="9">
    <location>
        <begin position="109"/>
        <end position="138"/>
    </location>
</feature>
<accession>C1BNR6</accession>
<dbReference type="EMBL" id="BT077049">
    <property type="protein sequence ID" value="ACO11473.1"/>
    <property type="molecule type" value="mRNA"/>
</dbReference>
<dbReference type="PANTHER" id="PTHR21622:SF0">
    <property type="entry name" value="COILED-COIL-HELIX-COILED-COIL-HELIX DOMAIN CONTAINING 4"/>
    <property type="match status" value="1"/>
</dbReference>
<keyword evidence="4" id="KW-0560">Oxidoreductase</keyword>
<evidence type="ECO:0000256" key="9">
    <source>
        <dbReference type="SAM" id="MobiDB-lite"/>
    </source>
</evidence>
<dbReference type="PANTHER" id="PTHR21622">
    <property type="entry name" value="COILED-COIL-HELIX-COILED-COIL-HELIX DOMAIN CONTAINING 4"/>
    <property type="match status" value="1"/>
</dbReference>